<evidence type="ECO:0000256" key="3">
    <source>
        <dbReference type="SAM" id="SignalP"/>
    </source>
</evidence>
<dbReference type="EMBL" id="QKVK01000005">
    <property type="protein sequence ID" value="PZF76684.1"/>
    <property type="molecule type" value="Genomic_DNA"/>
</dbReference>
<evidence type="ECO:0000313" key="5">
    <source>
        <dbReference type="EMBL" id="PZF76684.1"/>
    </source>
</evidence>
<dbReference type="RefSeq" id="WP_111198921.1">
    <property type="nucleotide sequence ID" value="NZ_QKVK01000005.1"/>
</dbReference>
<proteinExistence type="inferred from homology"/>
<gene>
    <name evidence="5" type="ORF">DK847_12905</name>
</gene>
<dbReference type="InterPro" id="IPR029132">
    <property type="entry name" value="CBAH/NAAA_C"/>
</dbReference>
<evidence type="ECO:0000313" key="6">
    <source>
        <dbReference type="Proteomes" id="UP000248795"/>
    </source>
</evidence>
<sequence>MSKLKFLRAVCAASVSALMAFTATSANACTSFLLKAENGEFVYGRTMEFALPLHSKLMVMPRNFTIQGVGPDGKDGSGLAFKTKYAATGMNGLDLPYFVDGMNEKGLNGGLLFFPQIAEFQDVSAADAANSIASYQLLTYILTQFATVDEVKAGLSKIKVNRAPLAAFNGTLPIHVTVHDASGNSVAIEYVGGELNMIDNPTGVMTNAPGMQWHLDSLSMFATSTAAPVPPLVFNGKSFPQWSTGGGQVAQPGDYSSQSRFIRAAFLVNTAPKFKDASEGMPIAFHLLNQFDIPPGAIQTLAGGAAGGGVAGYEITEWAVSADLKNGIYQFRTYDNPAIRQVSLKDLDLDAKEIRYISIDQPAAATDLSK</sequence>
<keyword evidence="6" id="KW-1185">Reference proteome</keyword>
<keyword evidence="2 5" id="KW-0378">Hydrolase</keyword>
<keyword evidence="3" id="KW-0732">Signal</keyword>
<dbReference type="GO" id="GO:0016787">
    <property type="term" value="F:hydrolase activity"/>
    <property type="evidence" value="ECO:0007669"/>
    <property type="project" value="UniProtKB-KW"/>
</dbReference>
<dbReference type="CDD" id="cd00542">
    <property type="entry name" value="Ntn_PVA"/>
    <property type="match status" value="1"/>
</dbReference>
<dbReference type="SUPFAM" id="SSF56235">
    <property type="entry name" value="N-terminal nucleophile aminohydrolases (Ntn hydrolases)"/>
    <property type="match status" value="1"/>
</dbReference>
<dbReference type="Proteomes" id="UP000248795">
    <property type="component" value="Unassembled WGS sequence"/>
</dbReference>
<evidence type="ECO:0000256" key="1">
    <source>
        <dbReference type="ARBA" id="ARBA00006625"/>
    </source>
</evidence>
<name>A0A2W2B8Q4_9HYPH</name>
<comment type="caution">
    <text evidence="5">The sequence shown here is derived from an EMBL/GenBank/DDBJ whole genome shotgun (WGS) entry which is preliminary data.</text>
</comment>
<dbReference type="AlphaFoldDB" id="A0A2W2B8Q4"/>
<feature type="chain" id="PRO_5016181383" evidence="3">
    <location>
        <begin position="29"/>
        <end position="370"/>
    </location>
</feature>
<accession>A0A2W2B8Q4</accession>
<dbReference type="Pfam" id="PF02275">
    <property type="entry name" value="CBAH"/>
    <property type="match status" value="1"/>
</dbReference>
<feature type="signal peptide" evidence="3">
    <location>
        <begin position="1"/>
        <end position="28"/>
    </location>
</feature>
<organism evidence="5 6">
    <name type="scientific">Aestuariivirga litoralis</name>
    <dbReference type="NCBI Taxonomy" id="2650924"/>
    <lineage>
        <taxon>Bacteria</taxon>
        <taxon>Pseudomonadati</taxon>
        <taxon>Pseudomonadota</taxon>
        <taxon>Alphaproteobacteria</taxon>
        <taxon>Hyphomicrobiales</taxon>
        <taxon>Aestuariivirgaceae</taxon>
        <taxon>Aestuariivirga</taxon>
    </lineage>
</organism>
<dbReference type="PANTHER" id="PTHR35527">
    <property type="entry name" value="CHOLOYLGLYCINE HYDROLASE"/>
    <property type="match status" value="1"/>
</dbReference>
<dbReference type="PANTHER" id="PTHR35527:SF2">
    <property type="entry name" value="HYDROLASE"/>
    <property type="match status" value="1"/>
</dbReference>
<dbReference type="Gene3D" id="3.60.60.10">
    <property type="entry name" value="Penicillin V Acylase, Chain A"/>
    <property type="match status" value="1"/>
</dbReference>
<feature type="domain" description="Choloylglycine hydrolase/NAAA C-terminal" evidence="4">
    <location>
        <begin position="29"/>
        <end position="354"/>
    </location>
</feature>
<dbReference type="InterPro" id="IPR029055">
    <property type="entry name" value="Ntn_hydrolases_N"/>
</dbReference>
<evidence type="ECO:0000256" key="2">
    <source>
        <dbReference type="ARBA" id="ARBA00022801"/>
    </source>
</evidence>
<reference evidence="6" key="1">
    <citation type="submission" date="2018-06" db="EMBL/GenBank/DDBJ databases">
        <title>Aestuariibacter litoralis strain KCTC 52945T.</title>
        <authorList>
            <person name="Li X."/>
            <person name="Salam N."/>
            <person name="Li J.-L."/>
            <person name="Chen Y.-M."/>
            <person name="Yang Z.-W."/>
            <person name="Zhang L.-Y."/>
            <person name="Han M.-X."/>
            <person name="Xiao M."/>
            <person name="Li W.-J."/>
        </authorList>
    </citation>
    <scope>NUCLEOTIDE SEQUENCE [LARGE SCALE GENOMIC DNA]</scope>
    <source>
        <strain evidence="6">KCTC 52945</strain>
    </source>
</reference>
<protein>
    <submittedName>
        <fullName evidence="5">Choloylglycine hydrolase</fullName>
    </submittedName>
</protein>
<dbReference type="InterPro" id="IPR052193">
    <property type="entry name" value="Peptidase_C59"/>
</dbReference>
<evidence type="ECO:0000259" key="4">
    <source>
        <dbReference type="Pfam" id="PF02275"/>
    </source>
</evidence>
<comment type="similarity">
    <text evidence="1">Belongs to the peptidase C59 family.</text>
</comment>